<gene>
    <name evidence="2" type="ORF">IBJ83_04050</name>
</gene>
<feature type="transmembrane region" description="Helical" evidence="1">
    <location>
        <begin position="7"/>
        <end position="25"/>
    </location>
</feature>
<name>A0ABS1C8Q6_9FIRM</name>
<evidence type="ECO:0000313" key="3">
    <source>
        <dbReference type="Proteomes" id="UP000823123"/>
    </source>
</evidence>
<accession>A0ABS1C8Q6</accession>
<keyword evidence="1" id="KW-0472">Membrane</keyword>
<keyword evidence="3" id="KW-1185">Reference proteome</keyword>
<evidence type="ECO:0000256" key="1">
    <source>
        <dbReference type="SAM" id="Phobius"/>
    </source>
</evidence>
<evidence type="ECO:0000313" key="2">
    <source>
        <dbReference type="EMBL" id="MBK1468488.1"/>
    </source>
</evidence>
<sequence length="163" mass="18747">MKKNIKFAIILTSIIEIFGLGIIFYQSSVEAGRIQKERDKYYIVVDVNKKDVLKIEKKYLSSQELNKIKIIKAGNEKKYIIEDKKLMDDIISKVEFGKFVSNPSLNMGTEDLNIAFESNNNNVSISLSAEDRTAILKYNESAFLVTVTEDFYNFIYDLFSKIS</sequence>
<protein>
    <submittedName>
        <fullName evidence="2">Uncharacterized protein</fullName>
    </submittedName>
</protein>
<comment type="caution">
    <text evidence="2">The sequence shown here is derived from an EMBL/GenBank/DDBJ whole genome shotgun (WGS) entry which is preliminary data.</text>
</comment>
<organism evidence="2 3">
    <name type="scientific">Parvimonas parva</name>
    <dbReference type="NCBI Taxonomy" id="2769485"/>
    <lineage>
        <taxon>Bacteria</taxon>
        <taxon>Bacillati</taxon>
        <taxon>Bacillota</taxon>
        <taxon>Tissierellia</taxon>
        <taxon>Tissierellales</taxon>
        <taxon>Peptoniphilaceae</taxon>
        <taxon>Parvimonas</taxon>
    </lineage>
</organism>
<keyword evidence="1" id="KW-1133">Transmembrane helix</keyword>
<dbReference type="RefSeq" id="WP_201275411.1">
    <property type="nucleotide sequence ID" value="NZ_JACVDA010000009.1"/>
</dbReference>
<proteinExistence type="predicted"/>
<reference evidence="2 3" key="1">
    <citation type="submission" date="2020-09" db="EMBL/GenBank/DDBJ databases">
        <title>Parvimonas S3374 sp. nov.</title>
        <authorList>
            <person name="Buhl M."/>
        </authorList>
    </citation>
    <scope>NUCLEOTIDE SEQUENCE [LARGE SCALE GENOMIC DNA]</scope>
    <source>
        <strain evidence="2 3">S3374</strain>
    </source>
</reference>
<keyword evidence="1" id="KW-0812">Transmembrane</keyword>
<dbReference type="EMBL" id="JACVDA010000009">
    <property type="protein sequence ID" value="MBK1468488.1"/>
    <property type="molecule type" value="Genomic_DNA"/>
</dbReference>
<dbReference type="Proteomes" id="UP000823123">
    <property type="component" value="Unassembled WGS sequence"/>
</dbReference>